<protein>
    <recommendedName>
        <fullName evidence="3">F-box domain-containing protein</fullName>
    </recommendedName>
</protein>
<dbReference type="Gramene" id="RZC54155">
    <property type="protein sequence ID" value="RZC54155"/>
    <property type="gene ID" value="C5167_013005"/>
</dbReference>
<accession>A0A4Y7J3D5</accession>
<dbReference type="PANTHER" id="PTHR31672:SF2">
    <property type="entry name" value="F-BOX DOMAIN-CONTAINING PROTEIN"/>
    <property type="match status" value="1"/>
</dbReference>
<gene>
    <name evidence="1" type="ORF">C5167_013005</name>
</gene>
<reference evidence="1 2" key="1">
    <citation type="journal article" date="2018" name="Science">
        <title>The opium poppy genome and morphinan production.</title>
        <authorList>
            <person name="Guo L."/>
            <person name="Winzer T."/>
            <person name="Yang X."/>
            <person name="Li Y."/>
            <person name="Ning Z."/>
            <person name="He Z."/>
            <person name="Teodor R."/>
            <person name="Lu Y."/>
            <person name="Bowser T.A."/>
            <person name="Graham I.A."/>
            <person name="Ye K."/>
        </authorList>
    </citation>
    <scope>NUCLEOTIDE SEQUENCE [LARGE SCALE GENOMIC DNA]</scope>
    <source>
        <strain evidence="2">cv. HN1</strain>
        <tissue evidence="1">Leaves</tissue>
    </source>
</reference>
<keyword evidence="2" id="KW-1185">Reference proteome</keyword>
<dbReference type="InterPro" id="IPR050796">
    <property type="entry name" value="SCF_F-box_component"/>
</dbReference>
<dbReference type="SUPFAM" id="SSF81383">
    <property type="entry name" value="F-box domain"/>
    <property type="match status" value="1"/>
</dbReference>
<dbReference type="OrthoDB" id="1845982at2759"/>
<dbReference type="Proteomes" id="UP000316621">
    <property type="component" value="Chromosome 3"/>
</dbReference>
<evidence type="ECO:0000313" key="2">
    <source>
        <dbReference type="Proteomes" id="UP000316621"/>
    </source>
</evidence>
<dbReference type="AlphaFoldDB" id="A0A4Y7J3D5"/>
<evidence type="ECO:0008006" key="3">
    <source>
        <dbReference type="Google" id="ProtNLM"/>
    </source>
</evidence>
<evidence type="ECO:0000313" key="1">
    <source>
        <dbReference type="EMBL" id="RZC54155.1"/>
    </source>
</evidence>
<organism evidence="1 2">
    <name type="scientific">Papaver somniferum</name>
    <name type="common">Opium poppy</name>
    <dbReference type="NCBI Taxonomy" id="3469"/>
    <lineage>
        <taxon>Eukaryota</taxon>
        <taxon>Viridiplantae</taxon>
        <taxon>Streptophyta</taxon>
        <taxon>Embryophyta</taxon>
        <taxon>Tracheophyta</taxon>
        <taxon>Spermatophyta</taxon>
        <taxon>Magnoliopsida</taxon>
        <taxon>Ranunculales</taxon>
        <taxon>Papaveraceae</taxon>
        <taxon>Papaveroideae</taxon>
        <taxon>Papaver</taxon>
    </lineage>
</organism>
<proteinExistence type="predicted"/>
<dbReference type="EMBL" id="CM010717">
    <property type="protein sequence ID" value="RZC54155.1"/>
    <property type="molecule type" value="Genomic_DNA"/>
</dbReference>
<name>A0A4Y7J3D5_PAPSO</name>
<sequence length="553" mass="63459">MATQKSFEEEHGELMVTTCSLFRFYKKLGISLPKTIDITSGTSSEHQMGVKKSFAEELVQCLVTACLSSFIRYQLGVFWTKTNLCCTSFEANLLSSFEAKLLLNKSFEEHKDYCRVLLSKATAFPGHKDRMGLKNFLNDGHEEHIVKACSLFPIDRDFASLLPGTTVAYRFKDQVRLKKSFGEFEERVVQLTQSLPYEILVSEILTRVSIGTLLRQCQWVCRDWHKLIHESNFQLIHSQRTRIESGCFVFIQHKSRSIADSVVFVPLNHDLSSPSLIPSPIRFLPSHVKILGSSPCGSLLCFVTVDKLHTSQSIPIFYICKPATREWRKIPNPRTRFGTLGMRIVVTQTYPKLQYKIVRLSKPRGELGYHCEIFDSNTWVWKRLADVDPLCGFGDVFGGVYMNECLHWISNKLQIHVLSIEHETWATTIQLPPDIIESELYIGYLLVLIDGKMGVMISNMEYMELWVLRNYFSPTLNNWKREYRRDLRPLHREVGPCDPSAVLPNGIIILIKGRPNCCGISYNTKDDTYTILHFPESASGAEVFPFESRFCYI</sequence>
<dbReference type="PANTHER" id="PTHR31672">
    <property type="entry name" value="BNACNNG10540D PROTEIN"/>
    <property type="match status" value="1"/>
</dbReference>
<dbReference type="Gene3D" id="1.20.1280.50">
    <property type="match status" value="1"/>
</dbReference>
<dbReference type="InterPro" id="IPR036047">
    <property type="entry name" value="F-box-like_dom_sf"/>
</dbReference>